<dbReference type="InterPro" id="IPR050471">
    <property type="entry name" value="AB_hydrolase"/>
</dbReference>
<comment type="similarity">
    <text evidence="1">Belongs to the peptidase S33 family.</text>
</comment>
<feature type="domain" description="AB hydrolase-1" evidence="3">
    <location>
        <begin position="41"/>
        <end position="285"/>
    </location>
</feature>
<gene>
    <name evidence="4" type="ORF">K8089_15935</name>
</gene>
<evidence type="ECO:0000256" key="2">
    <source>
        <dbReference type="ARBA" id="ARBA00022801"/>
    </source>
</evidence>
<dbReference type="RefSeq" id="WP_237604281.1">
    <property type="nucleotide sequence ID" value="NZ_JAIRBA010000067.1"/>
</dbReference>
<dbReference type="Gene3D" id="3.40.50.1820">
    <property type="entry name" value="alpha/beta hydrolase"/>
    <property type="match status" value="1"/>
</dbReference>
<keyword evidence="5" id="KW-1185">Reference proteome</keyword>
<evidence type="ECO:0000256" key="1">
    <source>
        <dbReference type="ARBA" id="ARBA00010088"/>
    </source>
</evidence>
<comment type="caution">
    <text evidence="4">The sequence shown here is derived from an EMBL/GenBank/DDBJ whole genome shotgun (WGS) entry which is preliminary data.</text>
</comment>
<accession>A0A9X1U4P6</accession>
<dbReference type="PRINTS" id="PR00793">
    <property type="entry name" value="PROAMNOPTASE"/>
</dbReference>
<dbReference type="AlphaFoldDB" id="A0A9X1U4P6"/>
<dbReference type="Pfam" id="PF00561">
    <property type="entry name" value="Abhydrolase_1"/>
    <property type="match status" value="1"/>
</dbReference>
<dbReference type="GO" id="GO:0006508">
    <property type="term" value="P:proteolysis"/>
    <property type="evidence" value="ECO:0007669"/>
    <property type="project" value="InterPro"/>
</dbReference>
<evidence type="ECO:0000259" key="3">
    <source>
        <dbReference type="Pfam" id="PF00561"/>
    </source>
</evidence>
<dbReference type="PANTHER" id="PTHR43433">
    <property type="entry name" value="HYDROLASE, ALPHA/BETA FOLD FAMILY PROTEIN"/>
    <property type="match status" value="1"/>
</dbReference>
<dbReference type="InterPro" id="IPR000073">
    <property type="entry name" value="AB_hydrolase_1"/>
</dbReference>
<evidence type="ECO:0000313" key="5">
    <source>
        <dbReference type="Proteomes" id="UP001139461"/>
    </source>
</evidence>
<reference evidence="4" key="1">
    <citation type="submission" date="2021-09" db="EMBL/GenBank/DDBJ databases">
        <title>Genome of Aequorivita sp. strain F47161.</title>
        <authorList>
            <person name="Wang Y."/>
        </authorList>
    </citation>
    <scope>NUCLEOTIDE SEQUENCE</scope>
    <source>
        <strain evidence="4">F47161</strain>
    </source>
</reference>
<dbReference type="EMBL" id="JAIRBA010000067">
    <property type="protein sequence ID" value="MCG2420512.1"/>
    <property type="molecule type" value="Genomic_DNA"/>
</dbReference>
<dbReference type="GO" id="GO:0008233">
    <property type="term" value="F:peptidase activity"/>
    <property type="evidence" value="ECO:0007669"/>
    <property type="project" value="InterPro"/>
</dbReference>
<dbReference type="InterPro" id="IPR002410">
    <property type="entry name" value="Peptidase_S33"/>
</dbReference>
<keyword evidence="2 4" id="KW-0378">Hydrolase</keyword>
<organism evidence="4 5">
    <name type="scientific">Aequorivita vitellina</name>
    <dbReference type="NCBI Taxonomy" id="2874475"/>
    <lineage>
        <taxon>Bacteria</taxon>
        <taxon>Pseudomonadati</taxon>
        <taxon>Bacteroidota</taxon>
        <taxon>Flavobacteriia</taxon>
        <taxon>Flavobacteriales</taxon>
        <taxon>Flavobacteriaceae</taxon>
        <taxon>Aequorivita</taxon>
    </lineage>
</organism>
<dbReference type="PANTHER" id="PTHR43433:SF1">
    <property type="entry name" value="BLL5160 PROTEIN"/>
    <property type="match status" value="1"/>
</dbReference>
<proteinExistence type="inferred from homology"/>
<name>A0A9X1U4P6_9FLAO</name>
<protein>
    <submittedName>
        <fullName evidence="4">Alpha/beta hydrolase</fullName>
    </submittedName>
</protein>
<sequence length="310" mass="35638">MRISILIFYLLFNTFTCVGQESHFVKTQDGMLHYEVIGEGKPILIINGGPGFSSEGFKNIATEIALLGYKSILFDQRGTGKSTLNQMDTTTITMSKMALDMEVIRKDIGIDEWILFGHSFGGMLANYYTTKFPNRVSAIIHSSSGGLDLHLIDNAQSNLNSRLTEQEIDSLNFWRNKLRENESEYNRRKFNQYLASAYVYQKKNIPIVSERLMQGNMSLNRMVWDNMLSINFDCKKDLESFDKPVLILQGKQDVIPQSLAFTADKVFSNSNLFFLDNCGHYGWLDKKKEYLNRINDFLIKLKKSHKEKNN</sequence>
<evidence type="ECO:0000313" key="4">
    <source>
        <dbReference type="EMBL" id="MCG2420512.1"/>
    </source>
</evidence>
<dbReference type="InterPro" id="IPR029058">
    <property type="entry name" value="AB_hydrolase_fold"/>
</dbReference>
<dbReference type="Proteomes" id="UP001139461">
    <property type="component" value="Unassembled WGS sequence"/>
</dbReference>
<dbReference type="SUPFAM" id="SSF53474">
    <property type="entry name" value="alpha/beta-Hydrolases"/>
    <property type="match status" value="1"/>
</dbReference>